<evidence type="ECO:0000256" key="1">
    <source>
        <dbReference type="ARBA" id="ARBA00004141"/>
    </source>
</evidence>
<feature type="transmembrane region" description="Helical" evidence="8">
    <location>
        <begin position="632"/>
        <end position="653"/>
    </location>
</feature>
<gene>
    <name evidence="10" type="ORF">ZOSMA_161G00620</name>
</gene>
<organism evidence="10 11">
    <name type="scientific">Zostera marina</name>
    <name type="common">Eelgrass</name>
    <dbReference type="NCBI Taxonomy" id="29655"/>
    <lineage>
        <taxon>Eukaryota</taxon>
        <taxon>Viridiplantae</taxon>
        <taxon>Streptophyta</taxon>
        <taxon>Embryophyta</taxon>
        <taxon>Tracheophyta</taxon>
        <taxon>Spermatophyta</taxon>
        <taxon>Magnoliopsida</taxon>
        <taxon>Liliopsida</taxon>
        <taxon>Zosteraceae</taxon>
        <taxon>Zostera</taxon>
    </lineage>
</organism>
<dbReference type="SUPFAM" id="SSF52540">
    <property type="entry name" value="P-loop containing nucleoside triphosphate hydrolases"/>
    <property type="match status" value="1"/>
</dbReference>
<dbReference type="InterPro" id="IPR017871">
    <property type="entry name" value="ABC_transporter-like_CS"/>
</dbReference>
<keyword evidence="5" id="KW-0067">ATP-binding</keyword>
<dbReference type="GO" id="GO:0055085">
    <property type="term" value="P:transmembrane transport"/>
    <property type="evidence" value="ECO:0000318"/>
    <property type="project" value="GO_Central"/>
</dbReference>
<dbReference type="AlphaFoldDB" id="A0A0K9PUK9"/>
<dbReference type="SMART" id="SM00382">
    <property type="entry name" value="AAA"/>
    <property type="match status" value="1"/>
</dbReference>
<dbReference type="Pfam" id="PF00005">
    <property type="entry name" value="ABC_tran"/>
    <property type="match status" value="1"/>
</dbReference>
<dbReference type="GO" id="GO:0005524">
    <property type="term" value="F:ATP binding"/>
    <property type="evidence" value="ECO:0007669"/>
    <property type="project" value="UniProtKB-KW"/>
</dbReference>
<feature type="transmembrane region" description="Helical" evidence="8">
    <location>
        <begin position="442"/>
        <end position="465"/>
    </location>
</feature>
<dbReference type="PANTHER" id="PTHR48041">
    <property type="entry name" value="ABC TRANSPORTER G FAMILY MEMBER 28"/>
    <property type="match status" value="1"/>
</dbReference>
<dbReference type="PROSITE" id="PS00211">
    <property type="entry name" value="ABC_TRANSPORTER_1"/>
    <property type="match status" value="1"/>
</dbReference>
<keyword evidence="2" id="KW-0813">Transport</keyword>
<dbReference type="EMBL" id="LFYR01000624">
    <property type="protein sequence ID" value="KMZ72609.1"/>
    <property type="molecule type" value="Genomic_DNA"/>
</dbReference>
<dbReference type="PROSITE" id="PS50893">
    <property type="entry name" value="ABC_TRANSPORTER_2"/>
    <property type="match status" value="1"/>
</dbReference>
<reference evidence="11" key="1">
    <citation type="journal article" date="2016" name="Nature">
        <title>The genome of the seagrass Zostera marina reveals angiosperm adaptation to the sea.</title>
        <authorList>
            <person name="Olsen J.L."/>
            <person name="Rouze P."/>
            <person name="Verhelst B."/>
            <person name="Lin Y.-C."/>
            <person name="Bayer T."/>
            <person name="Collen J."/>
            <person name="Dattolo E."/>
            <person name="De Paoli E."/>
            <person name="Dittami S."/>
            <person name="Maumus F."/>
            <person name="Michel G."/>
            <person name="Kersting A."/>
            <person name="Lauritano C."/>
            <person name="Lohaus R."/>
            <person name="Toepel M."/>
            <person name="Tonon T."/>
            <person name="Vanneste K."/>
            <person name="Amirebrahimi M."/>
            <person name="Brakel J."/>
            <person name="Bostroem C."/>
            <person name="Chovatia M."/>
            <person name="Grimwood J."/>
            <person name="Jenkins J.W."/>
            <person name="Jueterbock A."/>
            <person name="Mraz A."/>
            <person name="Stam W.T."/>
            <person name="Tice H."/>
            <person name="Bornberg-Bauer E."/>
            <person name="Green P.J."/>
            <person name="Pearson G.A."/>
            <person name="Procaccini G."/>
            <person name="Duarte C.M."/>
            <person name="Schmutz J."/>
            <person name="Reusch T.B.H."/>
            <person name="Van de Peer Y."/>
        </authorList>
    </citation>
    <scope>NUCLEOTIDE SEQUENCE [LARGE SCALE GENOMIC DNA]</scope>
    <source>
        <strain evidence="11">cv. Finnish</strain>
    </source>
</reference>
<evidence type="ECO:0000256" key="5">
    <source>
        <dbReference type="ARBA" id="ARBA00022840"/>
    </source>
</evidence>
<evidence type="ECO:0000259" key="9">
    <source>
        <dbReference type="PROSITE" id="PS50893"/>
    </source>
</evidence>
<dbReference type="InterPro" id="IPR027417">
    <property type="entry name" value="P-loop_NTPase"/>
</dbReference>
<evidence type="ECO:0000256" key="2">
    <source>
        <dbReference type="ARBA" id="ARBA00022448"/>
    </source>
</evidence>
<comment type="caution">
    <text evidence="10">The sequence shown here is derived from an EMBL/GenBank/DDBJ whole genome shotgun (WGS) entry which is preliminary data.</text>
</comment>
<dbReference type="InterPro" id="IPR003593">
    <property type="entry name" value="AAA+_ATPase"/>
</dbReference>
<evidence type="ECO:0000256" key="8">
    <source>
        <dbReference type="SAM" id="Phobius"/>
    </source>
</evidence>
<keyword evidence="4" id="KW-0547">Nucleotide-binding</keyword>
<evidence type="ECO:0000256" key="3">
    <source>
        <dbReference type="ARBA" id="ARBA00022692"/>
    </source>
</evidence>
<dbReference type="Gene3D" id="3.40.50.300">
    <property type="entry name" value="P-loop containing nucleotide triphosphate hydrolases"/>
    <property type="match status" value="1"/>
</dbReference>
<dbReference type="OrthoDB" id="66620at2759"/>
<dbReference type="STRING" id="29655.A0A0K9PUK9"/>
<dbReference type="FunFam" id="3.40.50.300:FF:001644">
    <property type="entry name" value="ABC transporter G family member 5"/>
    <property type="match status" value="1"/>
</dbReference>
<keyword evidence="11" id="KW-1185">Reference proteome</keyword>
<keyword evidence="6 8" id="KW-1133">Transmembrane helix</keyword>
<evidence type="ECO:0000256" key="6">
    <source>
        <dbReference type="ARBA" id="ARBA00022989"/>
    </source>
</evidence>
<comment type="subcellular location">
    <subcellularLocation>
        <location evidence="1">Membrane</location>
        <topology evidence="1">Multi-pass membrane protein</topology>
    </subcellularLocation>
</comment>
<evidence type="ECO:0000313" key="10">
    <source>
        <dbReference type="EMBL" id="KMZ72609.1"/>
    </source>
</evidence>
<evidence type="ECO:0000256" key="7">
    <source>
        <dbReference type="ARBA" id="ARBA00023136"/>
    </source>
</evidence>
<feature type="transmembrane region" description="Helical" evidence="8">
    <location>
        <begin position="549"/>
        <end position="571"/>
    </location>
</feature>
<dbReference type="GO" id="GO:0140359">
    <property type="term" value="F:ABC-type transporter activity"/>
    <property type="evidence" value="ECO:0007669"/>
    <property type="project" value="InterPro"/>
</dbReference>
<dbReference type="OMA" id="NFMAFLH"/>
<dbReference type="InterPro" id="IPR013525">
    <property type="entry name" value="ABC2_TM"/>
</dbReference>
<dbReference type="PANTHER" id="PTHR48041:SF79">
    <property type="entry name" value="ABC TRANSPORTER G FAMILY MEMBER 5"/>
    <property type="match status" value="1"/>
</dbReference>
<proteinExistence type="predicted"/>
<feature type="domain" description="ABC transporter" evidence="9">
    <location>
        <begin position="69"/>
        <end position="313"/>
    </location>
</feature>
<dbReference type="InterPro" id="IPR050352">
    <property type="entry name" value="ABCG_transporters"/>
</dbReference>
<sequence length="671" mass="76012">MQVPSMKKNKRGGCEIEARCISYKIYSPTKKTPLRIWSRDDEKEEQEPLSTINEEDQKKGKWWGRTAWMEGVKLPKHKYVRHVLKNVSCRAKPWELLAIVGPSGAGKSTFLEILAGKLPFPSSSSPTTPSPAIFVNQKPINKDRFRKISGYVTQRDILFPLLTVRETLLFTAKLRLCLPCHHLSSKVDSLIKELGLEQVAHARTGDDRVRGISGGERRRLSIGVEVIHDPKVLILDEPTSGLDSTSALQIIEMLKTMAVVHGRTVVLSIHQPGFRIVNLFNSILLLADGSVLHNGTVYQLKGLLISSGLEVPLHVNIVEFAIGSIDALRQQHRQKKQKTNEKRDRCTLQQLFQHSKLPENDAINTTTTSVICNTHRLHVCSKGDYANSWVGETVILTHRDMKNVFRTRELFACRIIQMLISGLVLGSIFYNLGETISTAREIVGLFAFILTFLLSSTTEALPIFLQEREMLMRETSTGTYRLSAYVIANGLVFLPFLFILAIVFSVPIYWLVNLNQGIAPFSYFVLLIWLILYTANSVVVCFSAVAPDFIIGNSLINGVMGSFFLFSGYFIRKEAMPSYWIFMHYISLFKYPFEGFLVNEFSNKCLEYRGGICLVEGKRVLKEVGLGEGSRWWNVAVMVGLIMIYRFFSYLFLKCRCRCVQKGGIRRVLDF</sequence>
<feature type="transmembrane region" description="Helical" evidence="8">
    <location>
        <begin position="518"/>
        <end position="542"/>
    </location>
</feature>
<dbReference type="GO" id="GO:0016020">
    <property type="term" value="C:membrane"/>
    <property type="evidence" value="ECO:0000318"/>
    <property type="project" value="GO_Central"/>
</dbReference>
<dbReference type="GO" id="GO:0042626">
    <property type="term" value="F:ATPase-coupled transmembrane transporter activity"/>
    <property type="evidence" value="ECO:0000318"/>
    <property type="project" value="GO_Central"/>
</dbReference>
<name>A0A0K9PUK9_ZOSMR</name>
<dbReference type="Pfam" id="PF01061">
    <property type="entry name" value="ABC2_membrane"/>
    <property type="match status" value="1"/>
</dbReference>
<accession>A0A0K9PUK9</accession>
<protein>
    <submittedName>
        <fullName evidence="10">ABC transporter G family member</fullName>
    </submittedName>
</protein>
<dbReference type="Proteomes" id="UP000036987">
    <property type="component" value="Unassembled WGS sequence"/>
</dbReference>
<feature type="transmembrane region" description="Helical" evidence="8">
    <location>
        <begin position="411"/>
        <end position="430"/>
    </location>
</feature>
<feature type="transmembrane region" description="Helical" evidence="8">
    <location>
        <begin position="486"/>
        <end position="512"/>
    </location>
</feature>
<dbReference type="GO" id="GO:0016887">
    <property type="term" value="F:ATP hydrolysis activity"/>
    <property type="evidence" value="ECO:0007669"/>
    <property type="project" value="InterPro"/>
</dbReference>
<evidence type="ECO:0000313" key="11">
    <source>
        <dbReference type="Proteomes" id="UP000036987"/>
    </source>
</evidence>
<dbReference type="InterPro" id="IPR003439">
    <property type="entry name" value="ABC_transporter-like_ATP-bd"/>
</dbReference>
<keyword evidence="3 8" id="KW-0812">Transmembrane</keyword>
<keyword evidence="7 8" id="KW-0472">Membrane</keyword>
<evidence type="ECO:0000256" key="4">
    <source>
        <dbReference type="ARBA" id="ARBA00022741"/>
    </source>
</evidence>